<keyword evidence="4" id="KW-1185">Reference proteome</keyword>
<dbReference type="PANTHER" id="PTHR43767">
    <property type="entry name" value="LONG-CHAIN-FATTY-ACID--COA LIGASE"/>
    <property type="match status" value="1"/>
</dbReference>
<name>A0A7W5F981_9ACTN</name>
<sequence>MFSTTAAKARTAGSAARILAGSGIVRPVNPIGLARTGLALARWGTGPAGGFIGLARRYPRRTAVIDELGSLTYAELDRRSNAIARALAARGVGEGDGVAIMCRNHRGFIDATLAVAKLGADVLYLNTAFAGPQLVGVLERDKPALVIHDEEFTGLLSSATSAQRLIAWVDSDDREGATARSAETLESLVHGDARPVPPPKRHGRIVILTSGTTGAPKSAPRPEAGFDAAVALMSRMPMKDGWRCFIAAPLFHTWGLAHLLFAELLGTTMILRRRFDPEDALATLAETRADSFVVIPVMMQRILSLPEETLAAYDLEGIASRLKAVASSGSALPGDLALEWMDRFGDSLYNVYGSTEVSYASIADPVDLREAPTSAGKVPWGTQMRILDGDGVPVPDGDAGRIFVGNGLLFEGYTSGGGKEVVDGLMATGDVGRFGPDGRLYVEGRDDDMIVSGGENVFPQEVEDCLMRHPLVTDAACVGVDDADFGKRLRGFVVLVPGAEAEAGGDVDVTLKDWVKENLARFKVPREIVVIDALPRNATGKVLRRELATWDDEAAGPNGERVAGQ</sequence>
<dbReference type="Gene3D" id="3.40.50.12780">
    <property type="entry name" value="N-terminal domain of ligase-like"/>
    <property type="match status" value="1"/>
</dbReference>
<evidence type="ECO:0000313" key="3">
    <source>
        <dbReference type="EMBL" id="MBB3089980.1"/>
    </source>
</evidence>
<feature type="domain" description="AMP-binding enzyme C-terminal" evidence="2">
    <location>
        <begin position="461"/>
        <end position="541"/>
    </location>
</feature>
<evidence type="ECO:0000259" key="1">
    <source>
        <dbReference type="Pfam" id="PF00501"/>
    </source>
</evidence>
<protein>
    <submittedName>
        <fullName evidence="3">Fatty-acyl-CoA synthase</fullName>
        <ecNumber evidence="3">6.2.1.-</ecNumber>
    </submittedName>
</protein>
<dbReference type="GO" id="GO:0016878">
    <property type="term" value="F:acid-thiol ligase activity"/>
    <property type="evidence" value="ECO:0007669"/>
    <property type="project" value="UniProtKB-ARBA"/>
</dbReference>
<dbReference type="Pfam" id="PF00501">
    <property type="entry name" value="AMP-binding"/>
    <property type="match status" value="1"/>
</dbReference>
<dbReference type="PROSITE" id="PS00455">
    <property type="entry name" value="AMP_BINDING"/>
    <property type="match status" value="1"/>
</dbReference>
<dbReference type="Pfam" id="PF13193">
    <property type="entry name" value="AMP-binding_C"/>
    <property type="match status" value="1"/>
</dbReference>
<feature type="domain" description="AMP-dependent synthetase/ligase" evidence="1">
    <location>
        <begin position="55"/>
        <end position="413"/>
    </location>
</feature>
<evidence type="ECO:0000313" key="4">
    <source>
        <dbReference type="Proteomes" id="UP000577707"/>
    </source>
</evidence>
<evidence type="ECO:0000259" key="2">
    <source>
        <dbReference type="Pfam" id="PF13193"/>
    </source>
</evidence>
<dbReference type="InterPro" id="IPR020845">
    <property type="entry name" value="AMP-binding_CS"/>
</dbReference>
<dbReference type="EC" id="6.2.1.-" evidence="3"/>
<dbReference type="Gene3D" id="3.30.300.30">
    <property type="match status" value="1"/>
</dbReference>
<dbReference type="InterPro" id="IPR042099">
    <property type="entry name" value="ANL_N_sf"/>
</dbReference>
<dbReference type="EMBL" id="JACHXG010000005">
    <property type="protein sequence ID" value="MBB3089980.1"/>
    <property type="molecule type" value="Genomic_DNA"/>
</dbReference>
<dbReference type="SUPFAM" id="SSF56801">
    <property type="entry name" value="Acetyl-CoA synthetase-like"/>
    <property type="match status" value="1"/>
</dbReference>
<dbReference type="RefSeq" id="WP_183546230.1">
    <property type="nucleotide sequence ID" value="NZ_BMQT01000009.1"/>
</dbReference>
<organism evidence="3 4">
    <name type="scientific">Nocardioides albus</name>
    <dbReference type="NCBI Taxonomy" id="1841"/>
    <lineage>
        <taxon>Bacteria</taxon>
        <taxon>Bacillati</taxon>
        <taxon>Actinomycetota</taxon>
        <taxon>Actinomycetes</taxon>
        <taxon>Propionibacteriales</taxon>
        <taxon>Nocardioidaceae</taxon>
        <taxon>Nocardioides</taxon>
    </lineage>
</organism>
<gene>
    <name evidence="3" type="ORF">FHS12_002929</name>
</gene>
<comment type="caution">
    <text evidence="3">The sequence shown here is derived from an EMBL/GenBank/DDBJ whole genome shotgun (WGS) entry which is preliminary data.</text>
</comment>
<dbReference type="InterPro" id="IPR000873">
    <property type="entry name" value="AMP-dep_synth/lig_dom"/>
</dbReference>
<dbReference type="Proteomes" id="UP000577707">
    <property type="component" value="Unassembled WGS sequence"/>
</dbReference>
<dbReference type="PANTHER" id="PTHR43767:SF1">
    <property type="entry name" value="NONRIBOSOMAL PEPTIDE SYNTHASE PES1 (EUROFUNG)-RELATED"/>
    <property type="match status" value="1"/>
</dbReference>
<dbReference type="InterPro" id="IPR050237">
    <property type="entry name" value="ATP-dep_AMP-bd_enzyme"/>
</dbReference>
<dbReference type="AlphaFoldDB" id="A0A7W5F981"/>
<dbReference type="InterPro" id="IPR025110">
    <property type="entry name" value="AMP-bd_C"/>
</dbReference>
<accession>A0A7W5F981</accession>
<dbReference type="InterPro" id="IPR045851">
    <property type="entry name" value="AMP-bd_C_sf"/>
</dbReference>
<keyword evidence="3" id="KW-0436">Ligase</keyword>
<reference evidence="3 4" key="1">
    <citation type="submission" date="2020-08" db="EMBL/GenBank/DDBJ databases">
        <title>Genomic Encyclopedia of Type Strains, Phase III (KMG-III): the genomes of soil and plant-associated and newly described type strains.</title>
        <authorList>
            <person name="Whitman W."/>
        </authorList>
    </citation>
    <scope>NUCLEOTIDE SEQUENCE [LARGE SCALE GENOMIC DNA]</scope>
    <source>
        <strain evidence="3 4">CECT 3302</strain>
    </source>
</reference>
<proteinExistence type="predicted"/>